<reference evidence="2 3" key="1">
    <citation type="journal article" date="2019" name="Emerg. Microbes Infect.">
        <title>Comprehensive subspecies identification of 175 nontuberculous mycobacteria species based on 7547 genomic profiles.</title>
        <authorList>
            <person name="Matsumoto Y."/>
            <person name="Kinjo T."/>
            <person name="Motooka D."/>
            <person name="Nabeya D."/>
            <person name="Jung N."/>
            <person name="Uechi K."/>
            <person name="Horii T."/>
            <person name="Iida T."/>
            <person name="Fujita J."/>
            <person name="Nakamura S."/>
        </authorList>
    </citation>
    <scope>NUCLEOTIDE SEQUENCE [LARGE SCALE GENOMIC DNA]</scope>
    <source>
        <strain evidence="2 3">JCM 13574</strain>
    </source>
</reference>
<dbReference type="AlphaFoldDB" id="A0A7I7XN21"/>
<accession>A0A7I7XN21</accession>
<organism evidence="2 3">
    <name type="scientific">Mycolicibacterium madagascariense</name>
    <dbReference type="NCBI Taxonomy" id="212765"/>
    <lineage>
        <taxon>Bacteria</taxon>
        <taxon>Bacillati</taxon>
        <taxon>Actinomycetota</taxon>
        <taxon>Actinomycetes</taxon>
        <taxon>Mycobacteriales</taxon>
        <taxon>Mycobacteriaceae</taxon>
        <taxon>Mycolicibacterium</taxon>
    </lineage>
</organism>
<evidence type="ECO:0000313" key="3">
    <source>
        <dbReference type="Proteomes" id="UP000466517"/>
    </source>
</evidence>
<keyword evidence="3" id="KW-1185">Reference proteome</keyword>
<protein>
    <submittedName>
        <fullName evidence="2">Uncharacterized protein</fullName>
    </submittedName>
</protein>
<dbReference type="Proteomes" id="UP000466517">
    <property type="component" value="Chromosome"/>
</dbReference>
<evidence type="ECO:0000313" key="2">
    <source>
        <dbReference type="EMBL" id="BBZ30493.1"/>
    </source>
</evidence>
<feature type="region of interest" description="Disordered" evidence="1">
    <location>
        <begin position="1"/>
        <end position="74"/>
    </location>
</feature>
<proteinExistence type="predicted"/>
<sequence length="169" mass="17567">MTSAPDGGPIVGSADGDAVGSTDGDPVDQLARSMLNLLGHDDDEPAVDTGRGGGTWSKAPDFAADPERAAAVREASARDRERYLTAGLTPVDCRFCHVTVAVKKLGPEHTAVQWSSEATQRCATFADVRAEGGDTSRCRSCPKLVDSIRHAVAEGCLEEESTAPSPGDG</sequence>
<dbReference type="KEGG" id="mmag:MMAD_47880"/>
<dbReference type="EMBL" id="AP022610">
    <property type="protein sequence ID" value="BBZ30493.1"/>
    <property type="molecule type" value="Genomic_DNA"/>
</dbReference>
<name>A0A7I7XN21_9MYCO</name>
<gene>
    <name evidence="2" type="ORF">MMAD_47880</name>
</gene>
<evidence type="ECO:0000256" key="1">
    <source>
        <dbReference type="SAM" id="MobiDB-lite"/>
    </source>
</evidence>
<feature type="compositionally biased region" description="Basic and acidic residues" evidence="1">
    <location>
        <begin position="65"/>
        <end position="74"/>
    </location>
</feature>